<dbReference type="SUPFAM" id="SSF50494">
    <property type="entry name" value="Trypsin-like serine proteases"/>
    <property type="match status" value="1"/>
</dbReference>
<dbReference type="InterPro" id="IPR008763">
    <property type="entry name" value="Peptidase_S55"/>
</dbReference>
<dbReference type="InterPro" id="IPR036034">
    <property type="entry name" value="PDZ_sf"/>
</dbReference>
<evidence type="ECO:0000259" key="1">
    <source>
        <dbReference type="PROSITE" id="PS50106"/>
    </source>
</evidence>
<protein>
    <submittedName>
        <fullName evidence="3">Stage IV sporulation protein B</fullName>
    </submittedName>
</protein>
<gene>
    <name evidence="3" type="ORF">SAMN02745883_00249</name>
</gene>
<sequence>MKIANKKNILFCIFTFLLSFIIVNFIEYLNYPSQINVIEGKRRILNIRFPFKINNLNSNKTISISNLDDKDSNQKNEIEIIPLKKGKAHLQINLFGLVPVKKLEVDVLPRLKVIPGGHSIGVKLKTRGVLIVGLEEIVGVDKQKHNPGQDAGLKIGDSILEIEGEKVKNAEHVIEIINKYKDRNINIKVKRNKHIMNFTIKPVKSILYNDYKIGLWVKDSTAGVGTLTFYEPNTKIYGALGHAISDVETGQILSVGNGEIVKSRVVSIKQGKRGHAGEIRGIFLETTEPLGKLDRNTSYGIYGKLYKEPVRTKYNRPLEIGLQNEIKLGKAKILTTTDDNKIKEYDIEIEKINRQKRMGNKSMIIRITDKELLRKTGGIVQGMSGSPIIQNGKIIGAVTHVFVNDPTKGYGIFIEWMLKESGIENYIDRELAKTG</sequence>
<dbReference type="PROSITE" id="PS51494">
    <property type="entry name" value="SPOIVB"/>
    <property type="match status" value="1"/>
</dbReference>
<keyword evidence="4" id="KW-1185">Reference proteome</keyword>
<dbReference type="Gene3D" id="2.30.42.10">
    <property type="match status" value="1"/>
</dbReference>
<dbReference type="STRING" id="1121266.SAMN02745883_00249"/>
<reference evidence="3 4" key="1">
    <citation type="submission" date="2016-11" db="EMBL/GenBank/DDBJ databases">
        <authorList>
            <person name="Jaros S."/>
            <person name="Januszkiewicz K."/>
            <person name="Wedrychowicz H."/>
        </authorList>
    </citation>
    <scope>NUCLEOTIDE SEQUENCE [LARGE SCALE GENOMIC DNA]</scope>
    <source>
        <strain evidence="3 4">DSM 14501</strain>
    </source>
</reference>
<dbReference type="AlphaFoldDB" id="A0A1M6LKZ4"/>
<proteinExistence type="predicted"/>
<evidence type="ECO:0000313" key="3">
    <source>
        <dbReference type="EMBL" id="SHJ71876.1"/>
    </source>
</evidence>
<feature type="domain" description="Peptidase S55" evidence="2">
    <location>
        <begin position="194"/>
        <end position="433"/>
    </location>
</feature>
<evidence type="ECO:0000259" key="2">
    <source>
        <dbReference type="PROSITE" id="PS51494"/>
    </source>
</evidence>
<accession>A0A1M6LKZ4</accession>
<dbReference type="Proteomes" id="UP000184082">
    <property type="component" value="Unassembled WGS sequence"/>
</dbReference>
<dbReference type="NCBIfam" id="TIGR02860">
    <property type="entry name" value="spore_IV_B"/>
    <property type="match status" value="1"/>
</dbReference>
<organism evidence="3 4">
    <name type="scientific">Caminicella sporogenes DSM 14501</name>
    <dbReference type="NCBI Taxonomy" id="1121266"/>
    <lineage>
        <taxon>Bacteria</taxon>
        <taxon>Bacillati</taxon>
        <taxon>Bacillota</taxon>
        <taxon>Clostridia</taxon>
        <taxon>Peptostreptococcales</taxon>
        <taxon>Caminicellaceae</taxon>
        <taxon>Caminicella</taxon>
    </lineage>
</organism>
<dbReference type="PROSITE" id="PS50106">
    <property type="entry name" value="PDZ"/>
    <property type="match status" value="1"/>
</dbReference>
<dbReference type="InterPro" id="IPR001478">
    <property type="entry name" value="PDZ"/>
</dbReference>
<dbReference type="EMBL" id="FRAJ01000003">
    <property type="protein sequence ID" value="SHJ71876.1"/>
    <property type="molecule type" value="Genomic_DNA"/>
</dbReference>
<dbReference type="Pfam" id="PF05580">
    <property type="entry name" value="Peptidase_S55"/>
    <property type="match status" value="1"/>
</dbReference>
<name>A0A1M6LKZ4_9FIRM</name>
<dbReference type="Pfam" id="PF13180">
    <property type="entry name" value="PDZ_2"/>
    <property type="match status" value="1"/>
</dbReference>
<dbReference type="InterPro" id="IPR014219">
    <property type="entry name" value="SpoIVB"/>
</dbReference>
<dbReference type="SUPFAM" id="SSF50156">
    <property type="entry name" value="PDZ domain-like"/>
    <property type="match status" value="1"/>
</dbReference>
<dbReference type="InterPro" id="IPR009003">
    <property type="entry name" value="Peptidase_S1_PA"/>
</dbReference>
<feature type="domain" description="PDZ" evidence="1">
    <location>
        <begin position="108"/>
        <end position="172"/>
    </location>
</feature>
<dbReference type="RefSeq" id="WP_072965564.1">
    <property type="nucleotide sequence ID" value="NZ_FRAJ01000003.1"/>
</dbReference>
<evidence type="ECO:0000313" key="4">
    <source>
        <dbReference type="Proteomes" id="UP000184082"/>
    </source>
</evidence>